<dbReference type="InterPro" id="IPR002575">
    <property type="entry name" value="Aminoglycoside_PTrfase"/>
</dbReference>
<evidence type="ECO:0000313" key="2">
    <source>
        <dbReference type="EMBL" id="KAJ3507697.1"/>
    </source>
</evidence>
<dbReference type="OrthoDB" id="4177236at2759"/>
<gene>
    <name evidence="2" type="ORF">NLJ89_g6157</name>
</gene>
<name>A0A9W8K639_9AGAR</name>
<feature type="domain" description="Aminoglycoside phosphotransferase" evidence="1">
    <location>
        <begin position="262"/>
        <end position="461"/>
    </location>
</feature>
<reference evidence="2" key="1">
    <citation type="submission" date="2022-07" db="EMBL/GenBank/DDBJ databases">
        <title>Genome Sequence of Agrocybe chaxingu.</title>
        <authorList>
            <person name="Buettner E."/>
        </authorList>
    </citation>
    <scope>NUCLEOTIDE SEQUENCE</scope>
    <source>
        <strain evidence="2">MP-N11</strain>
    </source>
</reference>
<evidence type="ECO:0000313" key="3">
    <source>
        <dbReference type="Proteomes" id="UP001148786"/>
    </source>
</evidence>
<dbReference type="EMBL" id="JANKHO010000633">
    <property type="protein sequence ID" value="KAJ3507697.1"/>
    <property type="molecule type" value="Genomic_DNA"/>
</dbReference>
<dbReference type="InterPro" id="IPR011009">
    <property type="entry name" value="Kinase-like_dom_sf"/>
</dbReference>
<comment type="caution">
    <text evidence="2">The sequence shown here is derived from an EMBL/GenBank/DDBJ whole genome shotgun (WGS) entry which is preliminary data.</text>
</comment>
<dbReference type="CDD" id="cd00882">
    <property type="entry name" value="Ras_like_GTPase"/>
    <property type="match status" value="1"/>
</dbReference>
<dbReference type="Pfam" id="PF01636">
    <property type="entry name" value="APH"/>
    <property type="match status" value="1"/>
</dbReference>
<protein>
    <recommendedName>
        <fullName evidence="1">Aminoglycoside phosphotransferase domain-containing protein</fullName>
    </recommendedName>
</protein>
<dbReference type="SUPFAM" id="SSF52540">
    <property type="entry name" value="P-loop containing nucleoside triphosphate hydrolases"/>
    <property type="match status" value="1"/>
</dbReference>
<dbReference type="AlphaFoldDB" id="A0A9W8K639"/>
<keyword evidence="3" id="KW-1185">Reference proteome</keyword>
<dbReference type="Gene3D" id="3.90.1200.10">
    <property type="match status" value="1"/>
</dbReference>
<proteinExistence type="predicted"/>
<dbReference type="GO" id="GO:0004672">
    <property type="term" value="F:protein kinase activity"/>
    <property type="evidence" value="ECO:0007669"/>
    <property type="project" value="InterPro"/>
</dbReference>
<dbReference type="Proteomes" id="UP001148786">
    <property type="component" value="Unassembled WGS sequence"/>
</dbReference>
<accession>A0A9W8K639</accession>
<dbReference type="PANTHER" id="PTHR21310:SF39">
    <property type="entry name" value="AMINOGLYCOSIDE PHOSPHOTRANSFERASE DOMAIN-CONTAINING PROTEIN"/>
    <property type="match status" value="1"/>
</dbReference>
<dbReference type="PANTHER" id="PTHR21310">
    <property type="entry name" value="AMINOGLYCOSIDE PHOSPHOTRANSFERASE-RELATED-RELATED"/>
    <property type="match status" value="1"/>
</dbReference>
<organism evidence="2 3">
    <name type="scientific">Agrocybe chaxingu</name>
    <dbReference type="NCBI Taxonomy" id="84603"/>
    <lineage>
        <taxon>Eukaryota</taxon>
        <taxon>Fungi</taxon>
        <taxon>Dikarya</taxon>
        <taxon>Basidiomycota</taxon>
        <taxon>Agaricomycotina</taxon>
        <taxon>Agaricomycetes</taxon>
        <taxon>Agaricomycetidae</taxon>
        <taxon>Agaricales</taxon>
        <taxon>Agaricineae</taxon>
        <taxon>Strophariaceae</taxon>
        <taxon>Agrocybe</taxon>
    </lineage>
</organism>
<sequence>MKELTVIRVGVFGPKGSGKTTLTRHLHETVFRRRLDGKSFRFTFVEGDSNKPETFLEFDFAIFTISLEDGSAVESVWSKTMDLIKQSYSQNLDKICVVGTKSDLVAHDFSWEDVAIQRLTTSVPFYGDVSYLTISIVNGSGTGELLLHIANQLYPNSTRRNSPAFLYRNAIEAVLDAIASIFSLPFRPAINGETPDTYELPDDETVTALCSSPIAVDYNAYHAKYNPWGGCPAKKITPTLIAKRAQLTERTNTTFARTQFKGIPIPEPRYPHLKKWFVTEFVEGRMLLDCWGSLSIFKKFRVACTLRMYLRQIHRLTRSTPGSIVEGRPIYGNVYDDGQRMLYRPLESSKKFHQWIHDLLKEGWLEYSFNLAGSMREDGEYDPTILPPEPPSPSDGDDKLVFIHGDLSPSNIILSDDGTLWLIDWADAGYYPEWMEAVASWRYESHSRSWRYLLRFVVGPRPAFQDGWHRLHNMIGRHAFAWASVDG</sequence>
<dbReference type="InterPro" id="IPR027417">
    <property type="entry name" value="P-loop_NTPase"/>
</dbReference>
<dbReference type="InterPro" id="IPR008266">
    <property type="entry name" value="Tyr_kinase_AS"/>
</dbReference>
<dbReference type="PROSITE" id="PS00109">
    <property type="entry name" value="PROTEIN_KINASE_TYR"/>
    <property type="match status" value="1"/>
</dbReference>
<dbReference type="InterPro" id="IPR051678">
    <property type="entry name" value="AGP_Transferase"/>
</dbReference>
<dbReference type="SUPFAM" id="SSF56112">
    <property type="entry name" value="Protein kinase-like (PK-like)"/>
    <property type="match status" value="1"/>
</dbReference>
<dbReference type="Gene3D" id="3.40.50.300">
    <property type="entry name" value="P-loop containing nucleotide triphosphate hydrolases"/>
    <property type="match status" value="1"/>
</dbReference>
<evidence type="ECO:0000259" key="1">
    <source>
        <dbReference type="Pfam" id="PF01636"/>
    </source>
</evidence>